<dbReference type="Pfam" id="PF01656">
    <property type="entry name" value="CbiA"/>
    <property type="match status" value="1"/>
</dbReference>
<evidence type="ECO:0000256" key="1">
    <source>
        <dbReference type="ARBA" id="ARBA00001946"/>
    </source>
</evidence>
<evidence type="ECO:0000256" key="5">
    <source>
        <dbReference type="ARBA" id="ARBA00022842"/>
    </source>
</evidence>
<evidence type="ECO:0000259" key="7">
    <source>
        <dbReference type="Pfam" id="PF01656"/>
    </source>
</evidence>
<evidence type="ECO:0000256" key="3">
    <source>
        <dbReference type="ARBA" id="ARBA00022741"/>
    </source>
</evidence>
<dbReference type="NCBIfam" id="TIGR00379">
    <property type="entry name" value="cobB"/>
    <property type="match status" value="1"/>
</dbReference>
<feature type="domain" description="CobQ/CobB/MinD/ParA nucleotide binding" evidence="7">
    <location>
        <begin position="4"/>
        <end position="185"/>
    </location>
</feature>
<keyword evidence="3" id="KW-0547">Nucleotide-binding</keyword>
<keyword evidence="5" id="KW-0460">Magnesium</keyword>
<gene>
    <name evidence="9" type="ORF">KQI42_05430</name>
</gene>
<protein>
    <submittedName>
        <fullName evidence="9">Cobyrinate a,c-diamide synthase</fullName>
    </submittedName>
</protein>
<evidence type="ECO:0000313" key="9">
    <source>
        <dbReference type="EMBL" id="MBU5437440.1"/>
    </source>
</evidence>
<evidence type="ECO:0000256" key="4">
    <source>
        <dbReference type="ARBA" id="ARBA00022840"/>
    </source>
</evidence>
<dbReference type="Proteomes" id="UP000749471">
    <property type="component" value="Unassembled WGS sequence"/>
</dbReference>
<dbReference type="PROSITE" id="PS51274">
    <property type="entry name" value="GATASE_COBBQ"/>
    <property type="match status" value="1"/>
</dbReference>
<dbReference type="PANTHER" id="PTHR43873:SF1">
    <property type="entry name" value="COBYRINATE A,C-DIAMIDE SYNTHASE"/>
    <property type="match status" value="1"/>
</dbReference>
<comment type="caution">
    <text evidence="9">The sequence shown here is derived from an EMBL/GenBank/DDBJ whole genome shotgun (WGS) entry which is preliminary data.</text>
</comment>
<keyword evidence="4" id="KW-0067">ATP-binding</keyword>
<dbReference type="RefSeq" id="WP_216517536.1">
    <property type="nucleotide sequence ID" value="NZ_JAHLPM010000003.1"/>
</dbReference>
<evidence type="ECO:0000259" key="8">
    <source>
        <dbReference type="Pfam" id="PF07685"/>
    </source>
</evidence>
<organism evidence="9 10">
    <name type="scientific">Tissierella simiarum</name>
    <dbReference type="NCBI Taxonomy" id="2841534"/>
    <lineage>
        <taxon>Bacteria</taxon>
        <taxon>Bacillati</taxon>
        <taxon>Bacillota</taxon>
        <taxon>Tissierellia</taxon>
        <taxon>Tissierellales</taxon>
        <taxon>Tissierellaceae</taxon>
        <taxon>Tissierella</taxon>
    </lineage>
</organism>
<evidence type="ECO:0000313" key="10">
    <source>
        <dbReference type="Proteomes" id="UP000749471"/>
    </source>
</evidence>
<feature type="domain" description="CobB/CobQ-like glutamine amidotransferase" evidence="8">
    <location>
        <begin position="237"/>
        <end position="419"/>
    </location>
</feature>
<proteinExistence type="predicted"/>
<keyword evidence="10" id="KW-1185">Reference proteome</keyword>
<sequence length="437" mass="49837">MKLLAITGPNSGSGKTLLTLGIIRSLKNRGLDVSAFKTGPDYIDTKYLSIALGKRAGNLDFHLMGKEGVFNSIGMNKSEIGIIEGAMGYFDGISNTFENSTYDIVNTLKTNSILVYTPKGEMFSAIPQIKGMVDFPNSNIKGIIFNKVSKEYYLMLKEQVEKYIDIEVLGYLEFNKDFEIQSRHLGLLQSHELSNIEEIINMVANKIEETIDLDSLLKLAKDVEIKSYNYPMKKNIKIAIAYDDAFSFYYGENLNLFENICHVDYFSPLKDEYLPECNLVYLGGGYPELYKEELSKNQKLIKSIKNYGEDGGFILAEGGGLMYLTEHIDGSSMVELIKGYTSMENKNKRFGYVNMRLEEDIILGKRGDLLTGNEFHKSQVKTNLKEVININKPKRDKFWSCGYQYKNTLAMYQHINFLGNMDSFEFLLNKIEQKKRR</sequence>
<evidence type="ECO:0000256" key="6">
    <source>
        <dbReference type="ARBA" id="ARBA00022962"/>
    </source>
</evidence>
<name>A0ABS6E4S1_9FIRM</name>
<dbReference type="Pfam" id="PF07685">
    <property type="entry name" value="GATase_3"/>
    <property type="match status" value="1"/>
</dbReference>
<dbReference type="InterPro" id="IPR002586">
    <property type="entry name" value="CobQ/CobB/MinD/ParA_Nub-bd_dom"/>
</dbReference>
<dbReference type="InterPro" id="IPR011698">
    <property type="entry name" value="GATase_3"/>
</dbReference>
<reference evidence="9 10" key="1">
    <citation type="submission" date="2021-06" db="EMBL/GenBank/DDBJ databases">
        <authorList>
            <person name="Sun Q."/>
            <person name="Li D."/>
        </authorList>
    </citation>
    <scope>NUCLEOTIDE SEQUENCE [LARGE SCALE GENOMIC DNA]</scope>
    <source>
        <strain evidence="9 10">MSJ-40</strain>
    </source>
</reference>
<accession>A0ABS6E4S1</accession>
<dbReference type="EMBL" id="JAHLPM010000003">
    <property type="protein sequence ID" value="MBU5437440.1"/>
    <property type="molecule type" value="Genomic_DNA"/>
</dbReference>
<keyword evidence="6" id="KW-0315">Glutamine amidotransferase</keyword>
<dbReference type="InterPro" id="IPR004484">
    <property type="entry name" value="CbiA/CobB_synth"/>
</dbReference>
<dbReference type="NCBIfam" id="NF002204">
    <property type="entry name" value="PRK01077.1"/>
    <property type="match status" value="1"/>
</dbReference>
<keyword evidence="2" id="KW-0436">Ligase</keyword>
<evidence type="ECO:0000256" key="2">
    <source>
        <dbReference type="ARBA" id="ARBA00022598"/>
    </source>
</evidence>
<dbReference type="PANTHER" id="PTHR43873">
    <property type="entry name" value="COBYRINATE A,C-DIAMIDE SYNTHASE"/>
    <property type="match status" value="1"/>
</dbReference>
<comment type="cofactor">
    <cofactor evidence="1">
        <name>Mg(2+)</name>
        <dbReference type="ChEBI" id="CHEBI:18420"/>
    </cofactor>
</comment>